<dbReference type="EMBL" id="CP002446">
    <property type="protein sequence ID" value="ADV25997.1"/>
    <property type="molecule type" value="Genomic_DNA"/>
</dbReference>
<evidence type="ECO:0000313" key="3">
    <source>
        <dbReference type="Proteomes" id="UP000008632"/>
    </source>
</evidence>
<dbReference type="KEGG" id="psu:Psesu_0135"/>
<name>E6WPP2_PSEUU</name>
<evidence type="ECO:0000256" key="1">
    <source>
        <dbReference type="SAM" id="Phobius"/>
    </source>
</evidence>
<dbReference type="Proteomes" id="UP000008632">
    <property type="component" value="Chromosome"/>
</dbReference>
<dbReference type="RefSeq" id="WP_013533827.1">
    <property type="nucleotide sequence ID" value="NC_014924.1"/>
</dbReference>
<dbReference type="AlphaFoldDB" id="E6WPP2"/>
<dbReference type="STRING" id="743721.Psesu_0135"/>
<keyword evidence="1" id="KW-1133">Transmembrane helix</keyword>
<organism evidence="2 3">
    <name type="scientific">Pseudoxanthomonas suwonensis (strain 11-1)</name>
    <dbReference type="NCBI Taxonomy" id="743721"/>
    <lineage>
        <taxon>Bacteria</taxon>
        <taxon>Pseudomonadati</taxon>
        <taxon>Pseudomonadota</taxon>
        <taxon>Gammaproteobacteria</taxon>
        <taxon>Lysobacterales</taxon>
        <taxon>Lysobacteraceae</taxon>
        <taxon>Pseudoxanthomonas</taxon>
    </lineage>
</organism>
<keyword evidence="1" id="KW-0472">Membrane</keyword>
<gene>
    <name evidence="2" type="ordered locus">Psesu_0135</name>
</gene>
<feature type="transmembrane region" description="Helical" evidence="1">
    <location>
        <begin position="49"/>
        <end position="70"/>
    </location>
</feature>
<dbReference type="HOGENOM" id="CLU_2481012_0_0_6"/>
<keyword evidence="1" id="KW-0812">Transmembrane</keyword>
<reference evidence="2 3" key="1">
    <citation type="submission" date="2011-01" db="EMBL/GenBank/DDBJ databases">
        <title>Complete sequence of Pseudoxanthomonas suwonensis 11-1.</title>
        <authorList>
            <consortium name="US DOE Joint Genome Institute"/>
            <person name="Lucas S."/>
            <person name="Copeland A."/>
            <person name="Lapidus A."/>
            <person name="Cheng J.-F."/>
            <person name="Goodwin L."/>
            <person name="Pitluck S."/>
            <person name="Teshima H."/>
            <person name="Detter J.C."/>
            <person name="Han C."/>
            <person name="Tapia R."/>
            <person name="Land M."/>
            <person name="Hauser L."/>
            <person name="Kyrpides N."/>
            <person name="Ivanova N."/>
            <person name="Ovchinnikova G."/>
            <person name="Siebers A.K."/>
            <person name="Allgaier M."/>
            <person name="Thelen M.P."/>
            <person name="Hugenholtz P."/>
            <person name="Gladden J."/>
            <person name="Woyke T."/>
        </authorList>
    </citation>
    <scope>NUCLEOTIDE SEQUENCE [LARGE SCALE GENOMIC DNA]</scope>
    <source>
        <strain evidence="3">11-1</strain>
    </source>
</reference>
<proteinExistence type="predicted"/>
<sequence>MQSSRNSQGFASEWLIAAACFIAGVAWTPLFHAGAFAAAGLAIARRHRLLGYATVAFGMGFFLLVSGYHVGKDLAHRDQQVAAAKER</sequence>
<accession>E6WPP2</accession>
<keyword evidence="3" id="KW-1185">Reference proteome</keyword>
<feature type="transmembrane region" description="Helical" evidence="1">
    <location>
        <begin position="14"/>
        <end position="42"/>
    </location>
</feature>
<protein>
    <recommendedName>
        <fullName evidence="4">Transmembrane protein</fullName>
    </recommendedName>
</protein>
<evidence type="ECO:0000313" key="2">
    <source>
        <dbReference type="EMBL" id="ADV25997.1"/>
    </source>
</evidence>
<evidence type="ECO:0008006" key="4">
    <source>
        <dbReference type="Google" id="ProtNLM"/>
    </source>
</evidence>